<name>A0AAN6YPN6_9PEZI</name>
<evidence type="ECO:0000313" key="3">
    <source>
        <dbReference type="Proteomes" id="UP001301958"/>
    </source>
</evidence>
<evidence type="ECO:0000313" key="2">
    <source>
        <dbReference type="EMBL" id="KAK4221851.1"/>
    </source>
</evidence>
<sequence>MVTHMILSHRRLLRLFRRFSPLYFSSSFPSSISTKHTIFVLPRINQELSLKTSFKQAQKLPLFVIPTFDNMSPTEPQKPMNPEGIQVPKTAHVHELQTVQPPAPPAMNPQKPHPENESMMGLRGGDRSSCCPGRFCFCVPCPLPCDCCII</sequence>
<protein>
    <submittedName>
        <fullName evidence="2">Uncharacterized protein</fullName>
    </submittedName>
</protein>
<comment type="caution">
    <text evidence="2">The sequence shown here is derived from an EMBL/GenBank/DDBJ whole genome shotgun (WGS) entry which is preliminary data.</text>
</comment>
<dbReference type="AlphaFoldDB" id="A0AAN6YPN6"/>
<gene>
    <name evidence="2" type="ORF">QBC38DRAFT_491227</name>
</gene>
<accession>A0AAN6YPN6</accession>
<dbReference type="EMBL" id="MU865510">
    <property type="protein sequence ID" value="KAK4221851.1"/>
    <property type="molecule type" value="Genomic_DNA"/>
</dbReference>
<dbReference type="Proteomes" id="UP001301958">
    <property type="component" value="Unassembled WGS sequence"/>
</dbReference>
<keyword evidence="3" id="KW-1185">Reference proteome</keyword>
<reference evidence="2" key="2">
    <citation type="submission" date="2023-05" db="EMBL/GenBank/DDBJ databases">
        <authorList>
            <consortium name="Lawrence Berkeley National Laboratory"/>
            <person name="Steindorff A."/>
            <person name="Hensen N."/>
            <person name="Bonometti L."/>
            <person name="Westerberg I."/>
            <person name="Brannstrom I.O."/>
            <person name="Guillou S."/>
            <person name="Cros-Aarteil S."/>
            <person name="Calhoun S."/>
            <person name="Haridas S."/>
            <person name="Kuo A."/>
            <person name="Mondo S."/>
            <person name="Pangilinan J."/>
            <person name="Riley R."/>
            <person name="Labutti K."/>
            <person name="Andreopoulos B."/>
            <person name="Lipzen A."/>
            <person name="Chen C."/>
            <person name="Yanf M."/>
            <person name="Daum C."/>
            <person name="Ng V."/>
            <person name="Clum A."/>
            <person name="Ohm R."/>
            <person name="Martin F."/>
            <person name="Silar P."/>
            <person name="Natvig D."/>
            <person name="Lalanne C."/>
            <person name="Gautier V."/>
            <person name="Ament-Velasquez S.L."/>
            <person name="Kruys A."/>
            <person name="Hutchinson M.I."/>
            <person name="Powell A.J."/>
            <person name="Barry K."/>
            <person name="Miller A.N."/>
            <person name="Grigoriev I.V."/>
            <person name="Debuchy R."/>
            <person name="Gladieux P."/>
            <person name="Thoren M.H."/>
            <person name="Johannesson H."/>
        </authorList>
    </citation>
    <scope>NUCLEOTIDE SEQUENCE</scope>
    <source>
        <strain evidence="2">CBS 990.96</strain>
    </source>
</reference>
<organism evidence="2 3">
    <name type="scientific">Podospora fimiseda</name>
    <dbReference type="NCBI Taxonomy" id="252190"/>
    <lineage>
        <taxon>Eukaryota</taxon>
        <taxon>Fungi</taxon>
        <taxon>Dikarya</taxon>
        <taxon>Ascomycota</taxon>
        <taxon>Pezizomycotina</taxon>
        <taxon>Sordariomycetes</taxon>
        <taxon>Sordariomycetidae</taxon>
        <taxon>Sordariales</taxon>
        <taxon>Podosporaceae</taxon>
        <taxon>Podospora</taxon>
    </lineage>
</organism>
<reference evidence="2" key="1">
    <citation type="journal article" date="2023" name="Mol. Phylogenet. Evol.">
        <title>Genome-scale phylogeny and comparative genomics of the fungal order Sordariales.</title>
        <authorList>
            <person name="Hensen N."/>
            <person name="Bonometti L."/>
            <person name="Westerberg I."/>
            <person name="Brannstrom I.O."/>
            <person name="Guillou S."/>
            <person name="Cros-Aarteil S."/>
            <person name="Calhoun S."/>
            <person name="Haridas S."/>
            <person name="Kuo A."/>
            <person name="Mondo S."/>
            <person name="Pangilinan J."/>
            <person name="Riley R."/>
            <person name="LaButti K."/>
            <person name="Andreopoulos B."/>
            <person name="Lipzen A."/>
            <person name="Chen C."/>
            <person name="Yan M."/>
            <person name="Daum C."/>
            <person name="Ng V."/>
            <person name="Clum A."/>
            <person name="Steindorff A."/>
            <person name="Ohm R.A."/>
            <person name="Martin F."/>
            <person name="Silar P."/>
            <person name="Natvig D.O."/>
            <person name="Lalanne C."/>
            <person name="Gautier V."/>
            <person name="Ament-Velasquez S.L."/>
            <person name="Kruys A."/>
            <person name="Hutchinson M.I."/>
            <person name="Powell A.J."/>
            <person name="Barry K."/>
            <person name="Miller A.N."/>
            <person name="Grigoriev I.V."/>
            <person name="Debuchy R."/>
            <person name="Gladieux P."/>
            <person name="Hiltunen Thoren M."/>
            <person name="Johannesson H."/>
        </authorList>
    </citation>
    <scope>NUCLEOTIDE SEQUENCE</scope>
    <source>
        <strain evidence="2">CBS 990.96</strain>
    </source>
</reference>
<evidence type="ECO:0000256" key="1">
    <source>
        <dbReference type="SAM" id="MobiDB-lite"/>
    </source>
</evidence>
<proteinExistence type="predicted"/>
<feature type="region of interest" description="Disordered" evidence="1">
    <location>
        <begin position="100"/>
        <end position="120"/>
    </location>
</feature>